<dbReference type="EC" id="2.8.2.-" evidence="3"/>
<evidence type="ECO:0000259" key="4">
    <source>
        <dbReference type="Pfam" id="PF00685"/>
    </source>
</evidence>
<name>A0A4U6UGP2_SETVI</name>
<proteinExistence type="inferred from homology"/>
<reference evidence="5" key="1">
    <citation type="submission" date="2019-03" db="EMBL/GenBank/DDBJ databases">
        <title>WGS assembly of Setaria viridis.</title>
        <authorList>
            <person name="Huang P."/>
            <person name="Jenkins J."/>
            <person name="Grimwood J."/>
            <person name="Barry K."/>
            <person name="Healey A."/>
            <person name="Mamidi S."/>
            <person name="Sreedasyam A."/>
            <person name="Shu S."/>
            <person name="Feldman M."/>
            <person name="Wu J."/>
            <person name="Yu Y."/>
            <person name="Chen C."/>
            <person name="Johnson J."/>
            <person name="Rokhsar D."/>
            <person name="Baxter I."/>
            <person name="Schmutz J."/>
            <person name="Brutnell T."/>
            <person name="Kellogg E."/>
        </authorList>
    </citation>
    <scope>NUCLEOTIDE SEQUENCE [LARGE SCALE GENOMIC DNA]</scope>
</reference>
<keyword evidence="6" id="KW-1185">Reference proteome</keyword>
<sequence length="356" mass="39476">MFIQRIKGATTRQLAMSFSVQTVPQQEADAQAEETNQQLYQRFTDLVSSLPSSDGLSLQRLYLHGQGWRAGQMPMVGAMVAGARFAARPTDVVLASLPKTGTTWTEALLYATVRRREHPPDAADHPFHSFGPHECVQNLEYQIYYTCGRVPDIGDLPDPRLFSTHVPFAALPGSVAGGGCKVVYVCRDPKDTLVSLWHFINKFRAKEGMALLSAEVAADMFCAGESSFGPYWEHVLGYWRAHLARPDWVLFFRYEEMVRDPAAHVRRLAEFVGLPFGGAGEDGTADAIVRLCAFEHMCGLEATKSGRTVMGAISLENSIFFRRGVVGDWVNHLSPEMARRIDDITRSKFEGSGLTV</sequence>
<organism evidence="5 6">
    <name type="scientific">Setaria viridis</name>
    <name type="common">Green bristlegrass</name>
    <name type="synonym">Setaria italica subsp. viridis</name>
    <dbReference type="NCBI Taxonomy" id="4556"/>
    <lineage>
        <taxon>Eukaryota</taxon>
        <taxon>Viridiplantae</taxon>
        <taxon>Streptophyta</taxon>
        <taxon>Embryophyta</taxon>
        <taxon>Tracheophyta</taxon>
        <taxon>Spermatophyta</taxon>
        <taxon>Magnoliopsida</taxon>
        <taxon>Liliopsida</taxon>
        <taxon>Poales</taxon>
        <taxon>Poaceae</taxon>
        <taxon>PACMAD clade</taxon>
        <taxon>Panicoideae</taxon>
        <taxon>Panicodae</taxon>
        <taxon>Paniceae</taxon>
        <taxon>Cenchrinae</taxon>
        <taxon>Setaria</taxon>
    </lineage>
</organism>
<gene>
    <name evidence="5" type="ORF">SEVIR_5G065340v2</name>
</gene>
<dbReference type="Gene3D" id="3.40.50.300">
    <property type="entry name" value="P-loop containing nucleotide triphosphate hydrolases"/>
    <property type="match status" value="1"/>
</dbReference>
<dbReference type="OMA" id="HATEFWR"/>
<evidence type="ECO:0000313" key="5">
    <source>
        <dbReference type="EMBL" id="TKW12899.1"/>
    </source>
</evidence>
<accession>A0A4U6UGP2</accession>
<dbReference type="Pfam" id="PF00685">
    <property type="entry name" value="Sulfotransfer_1"/>
    <property type="match status" value="1"/>
</dbReference>
<dbReference type="GO" id="GO:0008146">
    <property type="term" value="F:sulfotransferase activity"/>
    <property type="evidence" value="ECO:0007669"/>
    <property type="project" value="InterPro"/>
</dbReference>
<dbReference type="AlphaFoldDB" id="A0A4U6UGP2"/>
<dbReference type="Proteomes" id="UP000298652">
    <property type="component" value="Chromosome 5"/>
</dbReference>
<dbReference type="InterPro" id="IPR027417">
    <property type="entry name" value="P-loop_NTPase"/>
</dbReference>
<evidence type="ECO:0000313" key="6">
    <source>
        <dbReference type="Proteomes" id="UP000298652"/>
    </source>
</evidence>
<protein>
    <recommendedName>
        <fullName evidence="3">Sulfotransferase</fullName>
        <ecNumber evidence="3">2.8.2.-</ecNumber>
    </recommendedName>
</protein>
<dbReference type="EMBL" id="CM016556">
    <property type="protein sequence ID" value="TKW12899.1"/>
    <property type="molecule type" value="Genomic_DNA"/>
</dbReference>
<keyword evidence="2 3" id="KW-0808">Transferase</keyword>
<dbReference type="PANTHER" id="PTHR11783">
    <property type="entry name" value="SULFOTRANSFERASE SULT"/>
    <property type="match status" value="1"/>
</dbReference>
<evidence type="ECO:0000256" key="2">
    <source>
        <dbReference type="ARBA" id="ARBA00022679"/>
    </source>
</evidence>
<dbReference type="Gramene" id="TKW12899">
    <property type="protein sequence ID" value="TKW12899"/>
    <property type="gene ID" value="SEVIR_5G065340v2"/>
</dbReference>
<evidence type="ECO:0000256" key="1">
    <source>
        <dbReference type="ARBA" id="ARBA00005771"/>
    </source>
</evidence>
<dbReference type="SUPFAM" id="SSF52540">
    <property type="entry name" value="P-loop containing nucleoside triphosphate hydrolases"/>
    <property type="match status" value="1"/>
</dbReference>
<dbReference type="InterPro" id="IPR000863">
    <property type="entry name" value="Sulfotransferase_dom"/>
</dbReference>
<feature type="domain" description="Sulfotransferase" evidence="4">
    <location>
        <begin position="89"/>
        <end position="353"/>
    </location>
</feature>
<comment type="similarity">
    <text evidence="1 3">Belongs to the sulfotransferase 1 family.</text>
</comment>
<evidence type="ECO:0000256" key="3">
    <source>
        <dbReference type="RuleBase" id="RU361155"/>
    </source>
</evidence>